<protein>
    <submittedName>
        <fullName evidence="7">Methicillin resistance protein</fullName>
    </submittedName>
</protein>
<dbReference type="InterPro" id="IPR016181">
    <property type="entry name" value="Acyl_CoA_acyltransferase"/>
</dbReference>
<keyword evidence="5" id="KW-0012">Acyltransferase</keyword>
<dbReference type="SUPFAM" id="SSF55729">
    <property type="entry name" value="Acyl-CoA N-acyltransferases (Nat)"/>
    <property type="match status" value="2"/>
</dbReference>
<dbReference type="GO" id="GO:0071555">
    <property type="term" value="P:cell wall organization"/>
    <property type="evidence" value="ECO:0007669"/>
    <property type="project" value="UniProtKB-KW"/>
</dbReference>
<dbReference type="GO" id="GO:0008360">
    <property type="term" value="P:regulation of cell shape"/>
    <property type="evidence" value="ECO:0007669"/>
    <property type="project" value="UniProtKB-KW"/>
</dbReference>
<reference evidence="7 8" key="1">
    <citation type="submission" date="2017-11" db="EMBL/GenBank/DDBJ databases">
        <title>Draft genome of Arthrobacter agilis strain UMCV2, a plant growth-promoting rhizobacterium and biocontrol capacity of phytopathogenic fungi.</title>
        <authorList>
            <person name="Martinez-Camara R."/>
            <person name="Santoyo G."/>
            <person name="Moreno-Hagelsieb G."/>
            <person name="Valencia-Cantero E."/>
        </authorList>
    </citation>
    <scope>NUCLEOTIDE SEQUENCE [LARGE SCALE GENOMIC DNA]</scope>
    <source>
        <strain evidence="7 8">UMCV2</strain>
    </source>
</reference>
<dbReference type="EMBL" id="CP024915">
    <property type="protein sequence ID" value="AUZ86790.1"/>
    <property type="molecule type" value="Genomic_DNA"/>
</dbReference>
<keyword evidence="2" id="KW-0808">Transferase</keyword>
<dbReference type="InterPro" id="IPR003447">
    <property type="entry name" value="FEMABX"/>
</dbReference>
<dbReference type="Pfam" id="PF02388">
    <property type="entry name" value="FemAB"/>
    <property type="match status" value="2"/>
</dbReference>
<organism evidence="7 8">
    <name type="scientific">Arthrobacter agilis</name>
    <dbReference type="NCBI Taxonomy" id="37921"/>
    <lineage>
        <taxon>Bacteria</taxon>
        <taxon>Bacillati</taxon>
        <taxon>Actinomycetota</taxon>
        <taxon>Actinomycetes</taxon>
        <taxon>Micrococcales</taxon>
        <taxon>Micrococcaceae</taxon>
        <taxon>Arthrobacter</taxon>
    </lineage>
</organism>
<evidence type="ECO:0000256" key="1">
    <source>
        <dbReference type="ARBA" id="ARBA00009943"/>
    </source>
</evidence>
<keyword evidence="3" id="KW-0133">Cell shape</keyword>
<proteinExistence type="inferred from homology"/>
<dbReference type="AlphaFoldDB" id="A0A2L0UC05"/>
<dbReference type="GO" id="GO:0009252">
    <property type="term" value="P:peptidoglycan biosynthetic process"/>
    <property type="evidence" value="ECO:0007669"/>
    <property type="project" value="UniProtKB-KW"/>
</dbReference>
<evidence type="ECO:0000256" key="3">
    <source>
        <dbReference type="ARBA" id="ARBA00022960"/>
    </source>
</evidence>
<accession>A0A2L0UC05</accession>
<comment type="similarity">
    <text evidence="1">Belongs to the FemABX family.</text>
</comment>
<evidence type="ECO:0000256" key="5">
    <source>
        <dbReference type="ARBA" id="ARBA00023315"/>
    </source>
</evidence>
<evidence type="ECO:0000313" key="7">
    <source>
        <dbReference type="EMBL" id="AUZ86790.1"/>
    </source>
</evidence>
<dbReference type="PANTHER" id="PTHR36174">
    <property type="entry name" value="LIPID II:GLYCINE GLYCYLTRANSFERASE"/>
    <property type="match status" value="1"/>
</dbReference>
<name>A0A2L0UC05_9MICC</name>
<evidence type="ECO:0000256" key="6">
    <source>
        <dbReference type="ARBA" id="ARBA00023316"/>
    </source>
</evidence>
<dbReference type="Gene3D" id="3.40.630.30">
    <property type="match status" value="2"/>
</dbReference>
<evidence type="ECO:0000256" key="4">
    <source>
        <dbReference type="ARBA" id="ARBA00022984"/>
    </source>
</evidence>
<evidence type="ECO:0000256" key="2">
    <source>
        <dbReference type="ARBA" id="ARBA00022679"/>
    </source>
</evidence>
<dbReference type="GO" id="GO:0016755">
    <property type="term" value="F:aminoacyltransferase activity"/>
    <property type="evidence" value="ECO:0007669"/>
    <property type="project" value="InterPro"/>
</dbReference>
<evidence type="ECO:0000313" key="8">
    <source>
        <dbReference type="Proteomes" id="UP000239187"/>
    </source>
</evidence>
<gene>
    <name evidence="7" type="ORF">CVO76_03395</name>
</gene>
<dbReference type="InterPro" id="IPR050644">
    <property type="entry name" value="PG_Glycine_Bridge_Synth"/>
</dbReference>
<dbReference type="Proteomes" id="UP000239187">
    <property type="component" value="Chromosome"/>
</dbReference>
<keyword evidence="6" id="KW-0961">Cell wall biogenesis/degradation</keyword>
<sequence>MSLSVTPCSDRALWDTTVERLGGHPQQLWGWGQTKAAHGWSVDRVLVAEDGAVIAAAQIVLKSLPLPLRNLAYIPRGPQTGPGREVEVLEAVAGYVRAAHRSVALSIEPDWDATSGAVLALPAAGWRPSTNTILIGRTLILDLHRSEEELLADMSKKHRQYIRKSGREGLEIRRVVRSEIAACLDVYRLTAERAGFGIHEDSYYLDIFDNLGDASPVYAAFHGEDVVAFLWLSSTDTTSFELYGGMTDEGERLRANYALKWFAISEMKARGVRRYDFNGLLNDGVSRFKMGWAHHEDQLAGTWDLPLSPFYPLFSRALPLAKRGMQVARRQGGRLLGRVRQVRAGRS</sequence>
<keyword evidence="4" id="KW-0573">Peptidoglycan synthesis</keyword>
<dbReference type="PROSITE" id="PS51191">
    <property type="entry name" value="FEMABX"/>
    <property type="match status" value="1"/>
</dbReference>
<dbReference type="RefSeq" id="WP_208740669.1">
    <property type="nucleotide sequence ID" value="NZ_CP024915.1"/>
</dbReference>
<dbReference type="PANTHER" id="PTHR36174:SF1">
    <property type="entry name" value="LIPID II:GLYCINE GLYCYLTRANSFERASE"/>
    <property type="match status" value="1"/>
</dbReference>